<dbReference type="Proteomes" id="UP001172054">
    <property type="component" value="Unassembled WGS sequence"/>
</dbReference>
<dbReference type="CDD" id="cd08899">
    <property type="entry name" value="SRPBCC_CalC_Aha1-like_6"/>
    <property type="match status" value="1"/>
</dbReference>
<gene>
    <name evidence="3" type="ORF">QWY15_03220</name>
</gene>
<name>A0ABT8MN20_9BACL</name>
<evidence type="ECO:0000259" key="2">
    <source>
        <dbReference type="Pfam" id="PF08327"/>
    </source>
</evidence>
<keyword evidence="4" id="KW-1185">Reference proteome</keyword>
<proteinExistence type="inferred from homology"/>
<comment type="caution">
    <text evidence="3">The sequence shown here is derived from an EMBL/GenBank/DDBJ whole genome shotgun (WGS) entry which is preliminary data.</text>
</comment>
<feature type="domain" description="Activator of Hsp90 ATPase homologue 1/2-like C-terminal" evidence="2">
    <location>
        <begin position="26"/>
        <end position="134"/>
    </location>
</feature>
<protein>
    <submittedName>
        <fullName evidence="3">SRPBCC family protein</fullName>
    </submittedName>
</protein>
<dbReference type="Pfam" id="PF08327">
    <property type="entry name" value="AHSA1"/>
    <property type="match status" value="1"/>
</dbReference>
<sequence length="163" mass="18913">MILRAEVIKVESGYKATFVRTFAQNREEVWAMLTENPKLQQWFSELTIEDLRKGGKIKFNMGNGNYENMTILEYEEGQKLAFEWGEDQVRFELASDGGGTRLELVETISKIVPHTAKDLAGWHVCLDVIEALLEGKEIAREEEWNKEYPEYQRLLESMSVSFE</sequence>
<evidence type="ECO:0000313" key="3">
    <source>
        <dbReference type="EMBL" id="MDN7226296.1"/>
    </source>
</evidence>
<reference evidence="3 4" key="1">
    <citation type="submission" date="2023-06" db="EMBL/GenBank/DDBJ databases">
        <title>Novel species in genus Planococcus.</title>
        <authorList>
            <person name="Ning S."/>
        </authorList>
    </citation>
    <scope>NUCLEOTIDE SEQUENCE [LARGE SCALE GENOMIC DNA]</scope>
    <source>
        <strain evidence="3 4">N064</strain>
    </source>
</reference>
<dbReference type="InterPro" id="IPR013538">
    <property type="entry name" value="ASHA1/2-like_C"/>
</dbReference>
<evidence type="ECO:0000256" key="1">
    <source>
        <dbReference type="ARBA" id="ARBA00006817"/>
    </source>
</evidence>
<comment type="similarity">
    <text evidence="1">Belongs to the AHA1 family.</text>
</comment>
<dbReference type="SUPFAM" id="SSF55961">
    <property type="entry name" value="Bet v1-like"/>
    <property type="match status" value="1"/>
</dbReference>
<dbReference type="InterPro" id="IPR023393">
    <property type="entry name" value="START-like_dom_sf"/>
</dbReference>
<evidence type="ECO:0000313" key="4">
    <source>
        <dbReference type="Proteomes" id="UP001172054"/>
    </source>
</evidence>
<dbReference type="Gene3D" id="3.30.530.20">
    <property type="match status" value="1"/>
</dbReference>
<dbReference type="RefSeq" id="WP_300981507.1">
    <property type="nucleotide sequence ID" value="NZ_CP129238.1"/>
</dbReference>
<dbReference type="EMBL" id="JAUJWW010000001">
    <property type="protein sequence ID" value="MDN7226296.1"/>
    <property type="molecule type" value="Genomic_DNA"/>
</dbReference>
<accession>A0ABT8MN20</accession>
<organism evidence="3 4">
    <name type="scientific">Planococcus liqunii</name>
    <dbReference type="NCBI Taxonomy" id="3058394"/>
    <lineage>
        <taxon>Bacteria</taxon>
        <taxon>Bacillati</taxon>
        <taxon>Bacillota</taxon>
        <taxon>Bacilli</taxon>
        <taxon>Bacillales</taxon>
        <taxon>Caryophanaceae</taxon>
        <taxon>Planococcus</taxon>
    </lineage>
</organism>